<comment type="cofactor">
    <cofactor evidence="1">
        <name>Mg(2+)</name>
        <dbReference type="ChEBI" id="CHEBI:18420"/>
    </cofactor>
</comment>
<dbReference type="GO" id="GO:0016787">
    <property type="term" value="F:hydrolase activity"/>
    <property type="evidence" value="ECO:0007669"/>
    <property type="project" value="UniProtKB-KW"/>
</dbReference>
<dbReference type="Pfam" id="PF21530">
    <property type="entry name" value="Pif1_2B_dom"/>
    <property type="match status" value="1"/>
</dbReference>
<name>A0AAD8KR96_TARER</name>
<dbReference type="PANTHER" id="PTHR10492:SF74">
    <property type="entry name" value="ATP-DEPENDENT DNA HELICASE"/>
    <property type="match status" value="1"/>
</dbReference>
<dbReference type="SUPFAM" id="SSF52540">
    <property type="entry name" value="P-loop containing nucleoside triphosphate hydrolases"/>
    <property type="match status" value="2"/>
</dbReference>
<evidence type="ECO:0000313" key="6">
    <source>
        <dbReference type="Proteomes" id="UP001229421"/>
    </source>
</evidence>
<keyword evidence="1" id="KW-0378">Hydrolase</keyword>
<keyword evidence="1" id="KW-0067">ATP-binding</keyword>
<dbReference type="EMBL" id="JAUHHV010000005">
    <property type="protein sequence ID" value="KAK1424887.1"/>
    <property type="molecule type" value="Genomic_DNA"/>
</dbReference>
<feature type="domain" description="Helitron helicase-like" evidence="3">
    <location>
        <begin position="216"/>
        <end position="396"/>
    </location>
</feature>
<dbReference type="InterPro" id="IPR025476">
    <property type="entry name" value="Helitron_helicase-like"/>
</dbReference>
<evidence type="ECO:0000259" key="4">
    <source>
        <dbReference type="Pfam" id="PF21530"/>
    </source>
</evidence>
<gene>
    <name evidence="5" type="ORF">QVD17_20228</name>
</gene>
<dbReference type="CDD" id="cd18809">
    <property type="entry name" value="SF1_C_RecD"/>
    <property type="match status" value="1"/>
</dbReference>
<dbReference type="GO" id="GO:0000723">
    <property type="term" value="P:telomere maintenance"/>
    <property type="evidence" value="ECO:0007669"/>
    <property type="project" value="InterPro"/>
</dbReference>
<dbReference type="Pfam" id="PF05970">
    <property type="entry name" value="PIF1"/>
    <property type="match status" value="1"/>
</dbReference>
<proteinExistence type="inferred from homology"/>
<keyword evidence="1" id="KW-0347">Helicase</keyword>
<keyword evidence="1" id="KW-0234">DNA repair</keyword>
<keyword evidence="1" id="KW-0227">DNA damage</keyword>
<organism evidence="5 6">
    <name type="scientific">Tagetes erecta</name>
    <name type="common">African marigold</name>
    <dbReference type="NCBI Taxonomy" id="13708"/>
    <lineage>
        <taxon>Eukaryota</taxon>
        <taxon>Viridiplantae</taxon>
        <taxon>Streptophyta</taxon>
        <taxon>Embryophyta</taxon>
        <taxon>Tracheophyta</taxon>
        <taxon>Spermatophyta</taxon>
        <taxon>Magnoliopsida</taxon>
        <taxon>eudicotyledons</taxon>
        <taxon>Gunneridae</taxon>
        <taxon>Pentapetalae</taxon>
        <taxon>asterids</taxon>
        <taxon>campanulids</taxon>
        <taxon>Asterales</taxon>
        <taxon>Asteraceae</taxon>
        <taxon>Asteroideae</taxon>
        <taxon>Heliantheae alliance</taxon>
        <taxon>Tageteae</taxon>
        <taxon>Tagetes</taxon>
    </lineage>
</organism>
<dbReference type="InterPro" id="IPR027417">
    <property type="entry name" value="P-loop_NTPase"/>
</dbReference>
<feature type="domain" description="DNA helicase Pif1-like 2B" evidence="4">
    <location>
        <begin position="1180"/>
        <end position="1224"/>
    </location>
</feature>
<comment type="catalytic activity">
    <reaction evidence="1">
        <text>ATP + H2O = ADP + phosphate + H(+)</text>
        <dbReference type="Rhea" id="RHEA:13065"/>
        <dbReference type="ChEBI" id="CHEBI:15377"/>
        <dbReference type="ChEBI" id="CHEBI:15378"/>
        <dbReference type="ChEBI" id="CHEBI:30616"/>
        <dbReference type="ChEBI" id="CHEBI:43474"/>
        <dbReference type="ChEBI" id="CHEBI:456216"/>
        <dbReference type="EC" id="5.6.2.3"/>
    </reaction>
</comment>
<sequence>MYSFTSMGGKIDSSINNGSAPYVFRLSGQNYHCIGSLLPEKGDKPRFSQLYIYDTDNEVSNRQGVFDQSNKGKKKSKELDTQIIQQLKEMLDSNNELVKCYRMVRNTFRENPKKELTLRLIGRRQQDGRTYNLPTASEVAALVVGDIDASFERRDIIVQTQSGGLQRISELHPSYLPLQYPLLFPYGDDGYRVDILHRGVKNPSGNKHQTCSMREFFAYRIQDRKFIFSLILKSRRLFQQFLVDAYTMIESERLFFVRREQGKLRCDTFENLRKARSEGNTNISNSGQRVILPSSFTGGARYMMQNYLDAMSICKFFGYPDFFITVTCNPKWPEMTRFLKDTNFKPQDRPDILCRLFKIKLDALIKDLKENKLFGNIQAVVYTIEFQKRGLPHAHICLFMHADDKVVTVEQLDGYISAEIPDKDEDPQLYSLVSEFMIHGPCGPDNINCSCMVDNKCSKGFPKKYSNHNSIDPDGYPLYRRRDSRTYVEKSGIQLDNRYVVPYNKVILRKYQAHINVEWCNQAGSIKYLFKYINKGPDRATVAMVESNHDNNDDVVDEVKEYYDCRYLSACEATWRIFAFDVHHRSPAVLRLPFHLPGQQSVVFCGDDDVDDVLNKESIASTMFLSWMECNKTSEEARQLTYVEFPTKFVFKKEKNNRGWVRRKIGFTIGRIHSVPPSMGEAYFLRILLNKVKGPTSFEDIRTVNGTTFDTFRDACYARGLLDDDKEYIEAIKEASYSGSGYYLRALFATMLTSNSLSRPDFVWNQTWEYLSDGILYKQKLLLKSPDLSLNEEQIKNLTLFEIENFLLRNNSSLKNFTPMPYPDVDSVSSSNNRFITEELAYDISSLQSEFETQFTALTDEQRDIFDQIMKAVQLNKGGVFFVYGYGGTGKTFLWKTLSAKIRSKGDIVLNVASSGIASLLLSGGRTAHSRFIIPLNLTEDSICSIKPNSEQASLIRKTSLIIWDEAPMMHKHGFEALDKTLKDIMSIDDDVNNSKLPFGGKTIVFGGDFRQILPVVPNGSRQDIVGASLCSSYIWRTCKVLTLTKNMRLTVGSETNNIEETKLFAQWLLDLGEGKLGGSNDGEAKLDIPEDLLITDEVDPISSLIEFVYPSILDNVNNPNFFQERTILAPTNEVVQEINDQLLSMFPGEEKEYLSSDSLCQSDYVHDTVDHELYSPDVLNGLKLSGVPNHNLVLKVGVPIMLLRNIDQKGGLCNGTRLRVISLGNHVIEAEIISGKNIGTRTFLPRFSLTPSDKKIPFRFQRRQFPVSVCFAMTINKSQGQSLSKVGLFLRQPVFSHGQLYVALSRVKSRDGLKLLILDEHGKPKSTTSNVVYKEVFGYLQ</sequence>
<keyword evidence="1" id="KW-0547">Nucleotide-binding</keyword>
<evidence type="ECO:0000259" key="2">
    <source>
        <dbReference type="Pfam" id="PF05970"/>
    </source>
</evidence>
<dbReference type="FunFam" id="3.40.50.300:FF:002884">
    <property type="entry name" value="ATP-dependent DNA helicase"/>
    <property type="match status" value="1"/>
</dbReference>
<dbReference type="GO" id="GO:0005524">
    <property type="term" value="F:ATP binding"/>
    <property type="evidence" value="ECO:0007669"/>
    <property type="project" value="UniProtKB-KW"/>
</dbReference>
<dbReference type="EC" id="5.6.2.3" evidence="1"/>
<dbReference type="GO" id="GO:0043139">
    <property type="term" value="F:5'-3' DNA helicase activity"/>
    <property type="evidence" value="ECO:0007669"/>
    <property type="project" value="UniProtKB-EC"/>
</dbReference>
<keyword evidence="6" id="KW-1185">Reference proteome</keyword>
<dbReference type="Proteomes" id="UP001229421">
    <property type="component" value="Unassembled WGS sequence"/>
</dbReference>
<dbReference type="GO" id="GO:0006310">
    <property type="term" value="P:DNA recombination"/>
    <property type="evidence" value="ECO:0007669"/>
    <property type="project" value="UniProtKB-KW"/>
</dbReference>
<dbReference type="InterPro" id="IPR010285">
    <property type="entry name" value="DNA_helicase_pif1-like_DEAD"/>
</dbReference>
<evidence type="ECO:0000313" key="5">
    <source>
        <dbReference type="EMBL" id="KAK1424887.1"/>
    </source>
</evidence>
<accession>A0AAD8KR96</accession>
<comment type="caution">
    <text evidence="5">The sequence shown here is derived from an EMBL/GenBank/DDBJ whole genome shotgun (WGS) entry which is preliminary data.</text>
</comment>
<comment type="similarity">
    <text evidence="1">Belongs to the helicase family.</text>
</comment>
<protein>
    <recommendedName>
        <fullName evidence="1">ATP-dependent DNA helicase</fullName>
        <ecNumber evidence="1">5.6.2.3</ecNumber>
    </recommendedName>
</protein>
<dbReference type="GO" id="GO:0006281">
    <property type="term" value="P:DNA repair"/>
    <property type="evidence" value="ECO:0007669"/>
    <property type="project" value="UniProtKB-KW"/>
</dbReference>
<dbReference type="InterPro" id="IPR049163">
    <property type="entry name" value="Pif1-like_2B_dom"/>
</dbReference>
<dbReference type="PANTHER" id="PTHR10492">
    <property type="match status" value="1"/>
</dbReference>
<dbReference type="Gene3D" id="3.40.50.300">
    <property type="entry name" value="P-loop containing nucleotide triphosphate hydrolases"/>
    <property type="match status" value="1"/>
</dbReference>
<reference evidence="5" key="1">
    <citation type="journal article" date="2023" name="bioRxiv">
        <title>Improved chromosome-level genome assembly for marigold (Tagetes erecta).</title>
        <authorList>
            <person name="Jiang F."/>
            <person name="Yuan L."/>
            <person name="Wang S."/>
            <person name="Wang H."/>
            <person name="Xu D."/>
            <person name="Wang A."/>
            <person name="Fan W."/>
        </authorList>
    </citation>
    <scope>NUCLEOTIDE SEQUENCE</scope>
    <source>
        <strain evidence="5">WSJ</strain>
        <tissue evidence="5">Leaf</tissue>
    </source>
</reference>
<evidence type="ECO:0000259" key="3">
    <source>
        <dbReference type="Pfam" id="PF14214"/>
    </source>
</evidence>
<feature type="domain" description="DNA helicase Pif1-like DEAD-box helicase" evidence="2">
    <location>
        <begin position="858"/>
        <end position="1079"/>
    </location>
</feature>
<evidence type="ECO:0000256" key="1">
    <source>
        <dbReference type="RuleBase" id="RU363044"/>
    </source>
</evidence>
<keyword evidence="1" id="KW-0233">DNA recombination</keyword>
<dbReference type="Pfam" id="PF14214">
    <property type="entry name" value="Helitron_like_N"/>
    <property type="match status" value="1"/>
</dbReference>